<dbReference type="Gene3D" id="3.50.50.100">
    <property type="match status" value="1"/>
</dbReference>
<dbReference type="GO" id="GO:0050660">
    <property type="term" value="F:flavin adenine dinucleotide binding"/>
    <property type="evidence" value="ECO:0007669"/>
    <property type="project" value="TreeGrafter"/>
</dbReference>
<sequence length="396" mass="42452">MTVAKTVLVVGGSYAGHEAVQALLEHLPASLCRVVLLERNSHFHHVYAFPRFSVFAKHEQKALIPYTNLFRAAREGQESRFVQGSLVALENNVATYTGGAADDTGTIRFDYLVYALGAQRPASIDVGSHFATKADSMERLRQAQRAASEARRIVVIGGGALGVQFASDLVDRFGVGTKQITLLSSSARLLPRFDAAMHARAHAWLTKRHVDVILGQRAVSQRVDEGAGTAGATVITTTSGRVLLEADLVLDCTGLTANTAFLDGLVGTPLKGRPAPVNRYMQLLDEARSATATVPHVFVVGDAADAFGALNSGGNARHQADVAARNIAALAQGKAMCERYEPAPTRIKVSLGVHHAVSQSGSEVGYTDGLFRRGKEDLGVEKHWRRRGLSTSDMFV</sequence>
<dbReference type="PRINTS" id="PR00368">
    <property type="entry name" value="FADPNR"/>
</dbReference>
<dbReference type="GO" id="GO:0005737">
    <property type="term" value="C:cytoplasm"/>
    <property type="evidence" value="ECO:0007669"/>
    <property type="project" value="TreeGrafter"/>
</dbReference>
<dbReference type="EMBL" id="KZ819641">
    <property type="protein sequence ID" value="PWN86952.1"/>
    <property type="molecule type" value="Genomic_DNA"/>
</dbReference>
<dbReference type="SUPFAM" id="SSF51905">
    <property type="entry name" value="FAD/NAD(P)-binding domain"/>
    <property type="match status" value="1"/>
</dbReference>
<dbReference type="PANTHER" id="PTHR43735">
    <property type="entry name" value="APOPTOSIS-INDUCING FACTOR 1"/>
    <property type="match status" value="1"/>
</dbReference>
<dbReference type="PANTHER" id="PTHR43735:SF2">
    <property type="entry name" value="FE-REGULATED PROTEIN 8"/>
    <property type="match status" value="1"/>
</dbReference>
<dbReference type="InterPro" id="IPR023753">
    <property type="entry name" value="FAD/NAD-binding_dom"/>
</dbReference>
<gene>
    <name evidence="2" type="ORF">FA10DRAFT_234775</name>
</gene>
<dbReference type="GO" id="GO:0004174">
    <property type="term" value="F:electron-transferring-flavoprotein dehydrogenase activity"/>
    <property type="evidence" value="ECO:0007669"/>
    <property type="project" value="TreeGrafter"/>
</dbReference>
<accession>A0A316YCG0</accession>
<feature type="domain" description="FAD/NAD(P)-binding" evidence="1">
    <location>
        <begin position="6"/>
        <end position="316"/>
    </location>
</feature>
<dbReference type="RefSeq" id="XP_025374150.1">
    <property type="nucleotide sequence ID" value="XM_025519000.1"/>
</dbReference>
<evidence type="ECO:0000259" key="1">
    <source>
        <dbReference type="Pfam" id="PF07992"/>
    </source>
</evidence>
<name>A0A316YCG0_9BASI</name>
<dbReference type="InterPro" id="IPR036188">
    <property type="entry name" value="FAD/NAD-bd_sf"/>
</dbReference>
<evidence type="ECO:0000313" key="3">
    <source>
        <dbReference type="Proteomes" id="UP000245768"/>
    </source>
</evidence>
<organism evidence="2 3">
    <name type="scientific">Acaromyces ingoldii</name>
    <dbReference type="NCBI Taxonomy" id="215250"/>
    <lineage>
        <taxon>Eukaryota</taxon>
        <taxon>Fungi</taxon>
        <taxon>Dikarya</taxon>
        <taxon>Basidiomycota</taxon>
        <taxon>Ustilaginomycotina</taxon>
        <taxon>Exobasidiomycetes</taxon>
        <taxon>Exobasidiales</taxon>
        <taxon>Cryptobasidiaceae</taxon>
        <taxon>Acaromyces</taxon>
    </lineage>
</organism>
<protein>
    <submittedName>
        <fullName evidence="2">FAD/NAD(P)-binding domain-containing protein</fullName>
    </submittedName>
</protein>
<dbReference type="OrthoDB" id="202203at2759"/>
<evidence type="ECO:0000313" key="2">
    <source>
        <dbReference type="EMBL" id="PWN86952.1"/>
    </source>
</evidence>
<keyword evidence="3" id="KW-1185">Reference proteome</keyword>
<proteinExistence type="predicted"/>
<dbReference type="STRING" id="215250.A0A316YCG0"/>
<dbReference type="GeneID" id="37040916"/>
<dbReference type="PRINTS" id="PR00411">
    <property type="entry name" value="PNDRDTASEI"/>
</dbReference>
<dbReference type="Pfam" id="PF07992">
    <property type="entry name" value="Pyr_redox_2"/>
    <property type="match status" value="1"/>
</dbReference>
<dbReference type="Proteomes" id="UP000245768">
    <property type="component" value="Unassembled WGS sequence"/>
</dbReference>
<reference evidence="2 3" key="1">
    <citation type="journal article" date="2018" name="Mol. Biol. Evol.">
        <title>Broad Genomic Sampling Reveals a Smut Pathogenic Ancestry of the Fungal Clade Ustilaginomycotina.</title>
        <authorList>
            <person name="Kijpornyongpan T."/>
            <person name="Mondo S.J."/>
            <person name="Barry K."/>
            <person name="Sandor L."/>
            <person name="Lee J."/>
            <person name="Lipzen A."/>
            <person name="Pangilinan J."/>
            <person name="LaButti K."/>
            <person name="Hainaut M."/>
            <person name="Henrissat B."/>
            <person name="Grigoriev I.V."/>
            <person name="Spatafora J.W."/>
            <person name="Aime M.C."/>
        </authorList>
    </citation>
    <scope>NUCLEOTIDE SEQUENCE [LARGE SCALE GENOMIC DNA]</scope>
    <source>
        <strain evidence="2 3">MCA 4198</strain>
    </source>
</reference>
<dbReference type="AlphaFoldDB" id="A0A316YCG0"/>
<dbReference type="InParanoid" id="A0A316YCG0"/>